<protein>
    <recommendedName>
        <fullName evidence="4">mitogen-activated protein kinase</fullName>
        <ecNumber evidence="4">2.7.11.24</ecNumber>
    </recommendedName>
</protein>
<gene>
    <name evidence="32" type="ORF">SKAU_G00113050</name>
</gene>
<feature type="region of interest" description="Disordered" evidence="26">
    <location>
        <begin position="466"/>
        <end position="547"/>
    </location>
</feature>
<dbReference type="InterPro" id="IPR019542">
    <property type="entry name" value="Enhancer_polycomb-like_N"/>
</dbReference>
<dbReference type="GO" id="GO:0004707">
    <property type="term" value="F:MAP kinase activity"/>
    <property type="evidence" value="ECO:0007669"/>
    <property type="project" value="UniProtKB-EC"/>
</dbReference>
<proteinExistence type="inferred from homology"/>
<dbReference type="Gene3D" id="1.20.920.10">
    <property type="entry name" value="Bromodomain-like"/>
    <property type="match status" value="1"/>
</dbReference>
<dbReference type="InterPro" id="IPR018359">
    <property type="entry name" value="Bromodomain_CS"/>
</dbReference>
<feature type="domain" description="Bromo" evidence="28">
    <location>
        <begin position="976"/>
        <end position="1046"/>
    </location>
</feature>
<dbReference type="PRINTS" id="PR00503">
    <property type="entry name" value="BROMODOMAIN"/>
</dbReference>
<evidence type="ECO:0000313" key="32">
    <source>
        <dbReference type="EMBL" id="KAJ8371277.1"/>
    </source>
</evidence>
<dbReference type="FunFam" id="3.30.200.20:FF:000769">
    <property type="entry name" value="Mitogen-activated protein kinase 14"/>
    <property type="match status" value="1"/>
</dbReference>
<dbReference type="CDD" id="cd15572">
    <property type="entry name" value="PHD_BRPF"/>
    <property type="match status" value="1"/>
</dbReference>
<dbReference type="SUPFAM" id="SSF57903">
    <property type="entry name" value="FYVE/PHD zinc finger"/>
    <property type="match status" value="1"/>
</dbReference>
<evidence type="ECO:0000256" key="7">
    <source>
        <dbReference type="ARBA" id="ARBA00022679"/>
    </source>
</evidence>
<dbReference type="InterPro" id="IPR008352">
    <property type="entry name" value="MAPK_HOG-like"/>
</dbReference>
<dbReference type="InterPro" id="IPR000719">
    <property type="entry name" value="Prot_kinase_dom"/>
</dbReference>
<keyword evidence="5" id="KW-0723">Serine/threonine-protein kinase</keyword>
<feature type="region of interest" description="Disordered" evidence="26">
    <location>
        <begin position="807"/>
        <end position="851"/>
    </location>
</feature>
<dbReference type="GO" id="GO:0005524">
    <property type="term" value="F:ATP binding"/>
    <property type="evidence" value="ECO:0007669"/>
    <property type="project" value="UniProtKB-UniRule"/>
</dbReference>
<keyword evidence="15" id="KW-0007">Acetylation</keyword>
<evidence type="ECO:0000256" key="17">
    <source>
        <dbReference type="ARBA" id="ARBA00023016"/>
    </source>
</evidence>
<keyword evidence="8" id="KW-0479">Metal-binding</keyword>
<dbReference type="EC" id="2.7.11.24" evidence="4"/>
<evidence type="ECO:0000256" key="2">
    <source>
        <dbReference type="ARBA" id="ARBA00004123"/>
    </source>
</evidence>
<feature type="region of interest" description="Disordered" evidence="26">
    <location>
        <begin position="369"/>
        <end position="394"/>
    </location>
</feature>
<evidence type="ECO:0000256" key="20">
    <source>
        <dbReference type="ARBA" id="ARBA00023242"/>
    </source>
</evidence>
<feature type="compositionally biased region" description="Basic residues" evidence="26">
    <location>
        <begin position="371"/>
        <end position="380"/>
    </location>
</feature>
<evidence type="ECO:0000259" key="27">
    <source>
        <dbReference type="PROSITE" id="PS50011"/>
    </source>
</evidence>
<keyword evidence="18 23" id="KW-0103">Bromodomain</keyword>
<evidence type="ECO:0000256" key="18">
    <source>
        <dbReference type="ARBA" id="ARBA00023117"/>
    </source>
</evidence>
<comment type="subcellular location">
    <subcellularLocation>
        <location evidence="2">Nucleus</location>
    </subcellularLocation>
</comment>
<feature type="compositionally biased region" description="Pro residues" evidence="26">
    <location>
        <begin position="1361"/>
        <end position="1371"/>
    </location>
</feature>
<dbReference type="PRINTS" id="PR01773">
    <property type="entry name" value="P38MAPKINASE"/>
</dbReference>
<dbReference type="Pfam" id="PF13832">
    <property type="entry name" value="zf-HC5HC2H_2"/>
    <property type="match status" value="1"/>
</dbReference>
<dbReference type="PROSITE" id="PS01351">
    <property type="entry name" value="MAPK"/>
    <property type="match status" value="1"/>
</dbReference>
<evidence type="ECO:0000256" key="9">
    <source>
        <dbReference type="ARBA" id="ARBA00022737"/>
    </source>
</evidence>
<comment type="catalytic activity">
    <reaction evidence="21">
        <text>L-threonyl-[protein] + ATP = O-phospho-L-threonyl-[protein] + ADP + H(+)</text>
        <dbReference type="Rhea" id="RHEA:46608"/>
        <dbReference type="Rhea" id="RHEA-COMP:11060"/>
        <dbReference type="Rhea" id="RHEA-COMP:11605"/>
        <dbReference type="ChEBI" id="CHEBI:15378"/>
        <dbReference type="ChEBI" id="CHEBI:30013"/>
        <dbReference type="ChEBI" id="CHEBI:30616"/>
        <dbReference type="ChEBI" id="CHEBI:61977"/>
        <dbReference type="ChEBI" id="CHEBI:456216"/>
        <dbReference type="EC" id="2.7.11.24"/>
    </reaction>
</comment>
<dbReference type="InterPro" id="IPR019786">
    <property type="entry name" value="Zinc_finger_PHD-type_CS"/>
</dbReference>
<dbReference type="FunFam" id="2.30.30.140:FF:000008">
    <property type="entry name" value="Bromodomain containing 1, isoform CRA_b"/>
    <property type="match status" value="1"/>
</dbReference>
<dbReference type="OrthoDB" id="20839at2759"/>
<dbReference type="PANTHER" id="PTHR13793">
    <property type="entry name" value="PHD FINGER PROTEINS"/>
    <property type="match status" value="1"/>
</dbReference>
<dbReference type="Gene3D" id="3.30.40.10">
    <property type="entry name" value="Zinc/RING finger domain, C3HC4 (zinc finger)"/>
    <property type="match status" value="2"/>
</dbReference>
<evidence type="ECO:0000256" key="16">
    <source>
        <dbReference type="ARBA" id="ARBA00023015"/>
    </source>
</evidence>
<evidence type="ECO:0000256" key="11">
    <source>
        <dbReference type="ARBA" id="ARBA00022771"/>
    </source>
</evidence>
<dbReference type="InterPro" id="IPR003527">
    <property type="entry name" value="MAP_kinase_CS"/>
</dbReference>
<evidence type="ECO:0000259" key="29">
    <source>
        <dbReference type="PROSITE" id="PS50016"/>
    </source>
</evidence>
<dbReference type="GO" id="GO:0008270">
    <property type="term" value="F:zinc ion binding"/>
    <property type="evidence" value="ECO:0007669"/>
    <property type="project" value="UniProtKB-KW"/>
</dbReference>
<dbReference type="PROSITE" id="PS00633">
    <property type="entry name" value="BROMODOMAIN_1"/>
    <property type="match status" value="1"/>
</dbReference>
<feature type="compositionally biased region" description="Gly residues" evidence="26">
    <location>
        <begin position="381"/>
        <end position="394"/>
    </location>
</feature>
<dbReference type="CDD" id="cd20158">
    <property type="entry name" value="PWWP_BRPF3"/>
    <property type="match status" value="1"/>
</dbReference>
<keyword evidence="11 24" id="KW-0863">Zinc-finger</keyword>
<reference evidence="32" key="1">
    <citation type="journal article" date="2023" name="Science">
        <title>Genome structures resolve the early diversification of teleost fishes.</title>
        <authorList>
            <person name="Parey E."/>
            <person name="Louis A."/>
            <person name="Montfort J."/>
            <person name="Bouchez O."/>
            <person name="Roques C."/>
            <person name="Iampietro C."/>
            <person name="Lluch J."/>
            <person name="Castinel A."/>
            <person name="Donnadieu C."/>
            <person name="Desvignes T."/>
            <person name="Floi Bucao C."/>
            <person name="Jouanno E."/>
            <person name="Wen M."/>
            <person name="Mejri S."/>
            <person name="Dirks R."/>
            <person name="Jansen H."/>
            <person name="Henkel C."/>
            <person name="Chen W.J."/>
            <person name="Zahm M."/>
            <person name="Cabau C."/>
            <person name="Klopp C."/>
            <person name="Thompson A.W."/>
            <person name="Robinson-Rechavi M."/>
            <person name="Braasch I."/>
            <person name="Lecointre G."/>
            <person name="Bobe J."/>
            <person name="Postlethwait J.H."/>
            <person name="Berthelot C."/>
            <person name="Roest Crollius H."/>
            <person name="Guiguen Y."/>
        </authorList>
    </citation>
    <scope>NUCLEOTIDE SEQUENCE</scope>
    <source>
        <strain evidence="32">WJC10195</strain>
    </source>
</reference>
<dbReference type="PROSITE" id="PS01359">
    <property type="entry name" value="ZF_PHD_1"/>
    <property type="match status" value="1"/>
</dbReference>
<comment type="catalytic activity">
    <reaction evidence="22">
        <text>L-seryl-[protein] + ATP = O-phospho-L-seryl-[protein] + ADP + H(+)</text>
        <dbReference type="Rhea" id="RHEA:17989"/>
        <dbReference type="Rhea" id="RHEA-COMP:9863"/>
        <dbReference type="Rhea" id="RHEA-COMP:11604"/>
        <dbReference type="ChEBI" id="CHEBI:15378"/>
        <dbReference type="ChEBI" id="CHEBI:29999"/>
        <dbReference type="ChEBI" id="CHEBI:30616"/>
        <dbReference type="ChEBI" id="CHEBI:83421"/>
        <dbReference type="ChEBI" id="CHEBI:456216"/>
        <dbReference type="EC" id="2.7.11.24"/>
    </reaction>
</comment>
<comment type="cofactor">
    <cofactor evidence="1">
        <name>Mg(2+)</name>
        <dbReference type="ChEBI" id="CHEBI:18420"/>
    </cofactor>
</comment>
<keyword evidence="33" id="KW-1185">Reference proteome</keyword>
<keyword evidence="7" id="KW-0808">Transferase</keyword>
<keyword evidence="17" id="KW-0346">Stress response</keyword>
<dbReference type="SUPFAM" id="SSF56112">
    <property type="entry name" value="Protein kinase-like (PK-like)"/>
    <property type="match status" value="1"/>
</dbReference>
<dbReference type="SMART" id="SM00220">
    <property type="entry name" value="S_TKc"/>
    <property type="match status" value="1"/>
</dbReference>
<dbReference type="InterPro" id="IPR019787">
    <property type="entry name" value="Znf_PHD-finger"/>
</dbReference>
<dbReference type="PROSITE" id="PS50014">
    <property type="entry name" value="BROMODOMAIN_2"/>
    <property type="match status" value="1"/>
</dbReference>
<feature type="domain" description="PWWP" evidence="30">
    <location>
        <begin position="1493"/>
        <end position="1576"/>
    </location>
</feature>
<dbReference type="InterPro" id="IPR001965">
    <property type="entry name" value="Znf_PHD"/>
</dbReference>
<dbReference type="InterPro" id="IPR036427">
    <property type="entry name" value="Bromodomain-like_sf"/>
</dbReference>
<feature type="domain" description="PHD-type" evidence="31">
    <location>
        <begin position="688"/>
        <end position="809"/>
    </location>
</feature>
<dbReference type="InterPro" id="IPR011009">
    <property type="entry name" value="Kinase-like_dom_sf"/>
</dbReference>
<evidence type="ECO:0000256" key="14">
    <source>
        <dbReference type="ARBA" id="ARBA00022840"/>
    </source>
</evidence>
<dbReference type="Pfam" id="PF00855">
    <property type="entry name" value="PWWP"/>
    <property type="match status" value="1"/>
</dbReference>
<evidence type="ECO:0000256" key="12">
    <source>
        <dbReference type="ARBA" id="ARBA00022777"/>
    </source>
</evidence>
<feature type="compositionally biased region" description="Acidic residues" evidence="26">
    <location>
        <begin position="1169"/>
        <end position="1183"/>
    </location>
</feature>
<keyword evidence="14 25" id="KW-0067">ATP-binding</keyword>
<dbReference type="CDD" id="cd05512">
    <property type="entry name" value="Bromo_brd1_like"/>
    <property type="match status" value="1"/>
</dbReference>
<dbReference type="InterPro" id="IPR001487">
    <property type="entry name" value="Bromodomain"/>
</dbReference>
<accession>A0A9Q1G132</accession>
<evidence type="ECO:0000256" key="3">
    <source>
        <dbReference type="ARBA" id="ARBA00008832"/>
    </source>
</evidence>
<dbReference type="InterPro" id="IPR017441">
    <property type="entry name" value="Protein_kinase_ATP_BS"/>
</dbReference>
<dbReference type="Gene3D" id="3.30.200.20">
    <property type="entry name" value="Phosphorylase Kinase, domain 1"/>
    <property type="match status" value="1"/>
</dbReference>
<evidence type="ECO:0000256" key="19">
    <source>
        <dbReference type="ARBA" id="ARBA00023163"/>
    </source>
</evidence>
<keyword evidence="19" id="KW-0804">Transcription</keyword>
<feature type="compositionally biased region" description="Gly residues" evidence="26">
    <location>
        <begin position="1267"/>
        <end position="1285"/>
    </location>
</feature>
<evidence type="ECO:0000256" key="25">
    <source>
        <dbReference type="PROSITE-ProRule" id="PRU10141"/>
    </source>
</evidence>
<dbReference type="PROSITE" id="PS50011">
    <property type="entry name" value="PROTEIN_KINASE_DOM"/>
    <property type="match status" value="1"/>
</dbReference>
<dbReference type="Proteomes" id="UP001152622">
    <property type="component" value="Chromosome 3"/>
</dbReference>
<dbReference type="SUPFAM" id="SSF47370">
    <property type="entry name" value="Bromodomain"/>
    <property type="match status" value="1"/>
</dbReference>
<dbReference type="PROSITE" id="PS00107">
    <property type="entry name" value="PROTEIN_KINASE_ATP"/>
    <property type="match status" value="1"/>
</dbReference>
<dbReference type="Pfam" id="PF13831">
    <property type="entry name" value="PHD_2"/>
    <property type="match status" value="1"/>
</dbReference>
<comment type="similarity">
    <text evidence="3">Belongs to the protein kinase superfamily. CMGC Ser/Thr protein kinase family. MAP kinase subfamily.</text>
</comment>
<feature type="region of interest" description="Disordered" evidence="26">
    <location>
        <begin position="1163"/>
        <end position="1469"/>
    </location>
</feature>
<keyword evidence="16" id="KW-0805">Transcription regulation</keyword>
<dbReference type="Pfam" id="PF10513">
    <property type="entry name" value="EPL1"/>
    <property type="match status" value="1"/>
</dbReference>
<feature type="compositionally biased region" description="Low complexity" evidence="26">
    <location>
        <begin position="502"/>
        <end position="528"/>
    </location>
</feature>
<keyword evidence="12" id="KW-0418">Kinase</keyword>
<dbReference type="PROSITE" id="PS51805">
    <property type="entry name" value="EPHD"/>
    <property type="match status" value="1"/>
</dbReference>
<evidence type="ECO:0000256" key="10">
    <source>
        <dbReference type="ARBA" id="ARBA00022741"/>
    </source>
</evidence>
<dbReference type="Gene3D" id="1.10.510.10">
    <property type="entry name" value="Transferase(Phosphotransferase) domain 1"/>
    <property type="match status" value="1"/>
</dbReference>
<evidence type="ECO:0000259" key="31">
    <source>
        <dbReference type="PROSITE" id="PS51805"/>
    </source>
</evidence>
<dbReference type="PROSITE" id="PS50016">
    <property type="entry name" value="ZF_PHD_2"/>
    <property type="match status" value="1"/>
</dbReference>
<dbReference type="InterPro" id="IPR013083">
    <property type="entry name" value="Znf_RING/FYVE/PHD"/>
</dbReference>
<dbReference type="FunFam" id="3.30.40.10:FF:000008">
    <property type="entry name" value="Bromodomain containing 1, isoform CRA_a"/>
    <property type="match status" value="1"/>
</dbReference>
<keyword evidence="20" id="KW-0539">Nucleus</keyword>
<keyword evidence="13" id="KW-0862">Zinc</keyword>
<comment type="caution">
    <text evidence="32">The sequence shown here is derived from an EMBL/GenBank/DDBJ whole genome shotgun (WGS) entry which is preliminary data.</text>
</comment>
<dbReference type="PROSITE" id="PS50812">
    <property type="entry name" value="PWWP"/>
    <property type="match status" value="1"/>
</dbReference>
<feature type="compositionally biased region" description="Gly residues" evidence="26">
    <location>
        <begin position="1188"/>
        <end position="1198"/>
    </location>
</feature>
<dbReference type="InterPro" id="IPR050701">
    <property type="entry name" value="Histone_Mod_Regulator"/>
</dbReference>
<dbReference type="SMART" id="SM00249">
    <property type="entry name" value="PHD"/>
    <property type="match status" value="2"/>
</dbReference>
<evidence type="ECO:0000256" key="8">
    <source>
        <dbReference type="ARBA" id="ARBA00022723"/>
    </source>
</evidence>
<evidence type="ECO:0000256" key="23">
    <source>
        <dbReference type="PROSITE-ProRule" id="PRU00035"/>
    </source>
</evidence>
<dbReference type="SMART" id="SM00293">
    <property type="entry name" value="PWWP"/>
    <property type="match status" value="1"/>
</dbReference>
<feature type="compositionally biased region" description="Low complexity" evidence="26">
    <location>
        <begin position="1372"/>
        <end position="1383"/>
    </location>
</feature>
<dbReference type="SUPFAM" id="SSF63748">
    <property type="entry name" value="Tudor/PWWP/MBT"/>
    <property type="match status" value="1"/>
</dbReference>
<dbReference type="FunFam" id="3.30.40.10:FF:000007">
    <property type="entry name" value="Bromodomain containing 1, isoform CRA_b"/>
    <property type="match status" value="1"/>
</dbReference>
<dbReference type="Gene3D" id="2.30.30.140">
    <property type="match status" value="1"/>
</dbReference>
<dbReference type="InterPro" id="IPR011011">
    <property type="entry name" value="Znf_FYVE_PHD"/>
</dbReference>
<dbReference type="GO" id="GO:0005634">
    <property type="term" value="C:nucleus"/>
    <property type="evidence" value="ECO:0007669"/>
    <property type="project" value="UniProtKB-SubCell"/>
</dbReference>
<evidence type="ECO:0000256" key="22">
    <source>
        <dbReference type="ARBA" id="ARBA00048312"/>
    </source>
</evidence>
<evidence type="ECO:0000256" key="21">
    <source>
        <dbReference type="ARBA" id="ARBA00047592"/>
    </source>
</evidence>
<dbReference type="Pfam" id="PF00439">
    <property type="entry name" value="Bromodomain"/>
    <property type="match status" value="1"/>
</dbReference>
<evidence type="ECO:0000256" key="4">
    <source>
        <dbReference type="ARBA" id="ARBA00012411"/>
    </source>
</evidence>
<feature type="compositionally biased region" description="Low complexity" evidence="26">
    <location>
        <begin position="1223"/>
        <end position="1232"/>
    </location>
</feature>
<dbReference type="EMBL" id="JAINUF010000003">
    <property type="protein sequence ID" value="KAJ8371277.1"/>
    <property type="molecule type" value="Genomic_DNA"/>
</dbReference>
<dbReference type="InterPro" id="IPR000313">
    <property type="entry name" value="PWWP_dom"/>
</dbReference>
<organism evidence="32 33">
    <name type="scientific">Synaphobranchus kaupii</name>
    <name type="common">Kaup's arrowtooth eel</name>
    <dbReference type="NCBI Taxonomy" id="118154"/>
    <lineage>
        <taxon>Eukaryota</taxon>
        <taxon>Metazoa</taxon>
        <taxon>Chordata</taxon>
        <taxon>Craniata</taxon>
        <taxon>Vertebrata</taxon>
        <taxon>Euteleostomi</taxon>
        <taxon>Actinopterygii</taxon>
        <taxon>Neopterygii</taxon>
        <taxon>Teleostei</taxon>
        <taxon>Anguilliformes</taxon>
        <taxon>Synaphobranchidae</taxon>
        <taxon>Synaphobranchus</taxon>
    </lineage>
</organism>
<feature type="domain" description="Protein kinase" evidence="27">
    <location>
        <begin position="25"/>
        <end position="307"/>
    </location>
</feature>
<feature type="domain" description="PHD-type" evidence="29">
    <location>
        <begin position="634"/>
        <end position="684"/>
    </location>
</feature>
<sequence>MESQRETGFRREEINSTVWEVSEKYICLKQIGTGAYGTVCSSINEKTKEKVAIKKLHRPFQSEIFAKRAYRELSLLKHMKHDNVIGLLDVFTPASNLEDFQDFYLVMPYMYTDLSKVRGLLSEDRVQFLVYQMLCGLKYIHSAGIIHRDLKPGNLAVNQDCELKILDFGLARQTDAEMTGYVVTRWYRAPEVILSWMHYTQTVDIWSVGCIMGEMINGKTLFKGKDYMDQLTQIMKVTGVPGPEFIHKLDSKEARSYVRSLPHYPRKDFSTLFPRASVQAVDLLEKMLVLDGEARLTAEKALAHPYFDGLRDPEDTPEAQPYDDSCDNATLSLEEWQSSHFPPLQDVKWAALVCKFGCRGLGQDGLCKGGPMRKPRRRGRQAGGSGAVGGVSAGGRGVAGRGAGIHQRSPSPYSLKVSPARETLTYAQAQKMVEVDLDGRLHRISIFDPLTVITEDEMTAQDIAECNSNKENSEQPLLPSSAKLGRKIPAAKGRRKEPKHASSSSSSSSQNNHPQSQQSKSQPNSSSQHPHHHGPLPKPTFRVLDSFCPTDAPPLPAAYYRYMEKSAEELETEAEYDMDEEDLAWLEMVNEKRSSDGQASVSPDTFELLMDRLEKESYLESRSQAPSQSAIDEDAFCCVCLDDECLNSNVILFCDICNLAVHQECYGVPYIPEGQWLCRCCLQSPSRPVDCVLCPNRGGAFKQTSDGRWAHVVCAIWIPEVCFANTVFLEPVEGVDNIPPARWKLTCYLCKQKGRGASIQCHKANCYTAFHVTCAQRAGLFMKIDPVRETNVNGTTFSVKKTAFCDAHSPPGKDTRAGSDEDETGGEGGGGQGQPGEQRVHAEPPGADPQARRLSKICKGVLVQRKNQFMQRLHNYWLLKRQSRNGVPLIRRLHSHLQAQRSAEQTEPDEKVCAVREELKYWQKLRHDLERARLLVELIRKREKLKREQVKVHQAALEMQLTPALVLLRSTLDQLQEKDAAQIFAQPVNLKEVPDYLEFISHPMDFSTMRSRLEAHGYRSLVELEGDFNLMVANCLRYNGHDTVFHRAAVRLRDLGGAILRHAHRQAHSTGLDPDTGMLLPDSPHKNDYYRCAWEEVDSILDPENRLHLSPEDQLKELLDKLDMVTSMRSSGARTRRIRLLRREINSIRYKLGQQQQRHLLLLNGGVKEEEEEEEDEEDDEDREERGGGGGGGGGGNGNDNSRVSSATPENDDMKSTPPPTLEPTSPALSLPQGDAPQDPPTLRPVTGEPRTPGRSLKRPKADGEGAVAGGGGGPNAGNSNGTGGDETTPRSPGDAKMVNGVSASQAPRTPPAIGVGRRTSVLFKKAKNGAKLLKDKESPPLQNGAAGGGEASPWAGGTPPAVPNSTPNPNPSANTPPKAALPTPAPPSPAAPRQRPRSRSASSESEGEEPPHPAKEGGLTNGFRKHRDSCSDSECSPSPTFHKDNASPPKRGRGKPALSKVPFLDGINGDSDYTGSGSSLLMPFENGAELEPLDLVWAKCRGYPSYPALIIDPDMPQEGLLHNGIPIPVPPLEVLKLGELRQEEAGEKLFLVLFFDNKRTWQWLPRGKVLPLGVDDTADKLRMMEGRKTSIRKSVQVAYDRAMIHLSRVRGDHPFVTSSYL</sequence>
<keyword evidence="10 25" id="KW-0547">Nucleotide-binding</keyword>
<dbReference type="SMART" id="SM00297">
    <property type="entry name" value="BROMO"/>
    <property type="match status" value="1"/>
</dbReference>
<dbReference type="Pfam" id="PF00069">
    <property type="entry name" value="Pkinase"/>
    <property type="match status" value="1"/>
</dbReference>
<evidence type="ECO:0000256" key="24">
    <source>
        <dbReference type="PROSITE-ProRule" id="PRU00146"/>
    </source>
</evidence>
<dbReference type="FunFam" id="1.10.510.10:FF:000170">
    <property type="entry name" value="Mitogen-activated protein kinase"/>
    <property type="match status" value="1"/>
</dbReference>
<dbReference type="GO" id="GO:0006357">
    <property type="term" value="P:regulation of transcription by RNA polymerase II"/>
    <property type="evidence" value="ECO:0007669"/>
    <property type="project" value="TreeGrafter"/>
</dbReference>
<feature type="binding site" evidence="25">
    <location>
        <position position="55"/>
    </location>
    <ligand>
        <name>ATP</name>
        <dbReference type="ChEBI" id="CHEBI:30616"/>
    </ligand>
</feature>
<evidence type="ECO:0000256" key="5">
    <source>
        <dbReference type="ARBA" id="ARBA00022527"/>
    </source>
</evidence>
<evidence type="ECO:0000256" key="13">
    <source>
        <dbReference type="ARBA" id="ARBA00022833"/>
    </source>
</evidence>
<evidence type="ECO:0000256" key="26">
    <source>
        <dbReference type="SAM" id="MobiDB-lite"/>
    </source>
</evidence>
<dbReference type="PANTHER" id="PTHR13793:SF19">
    <property type="entry name" value="BROMODOMAIN AND PHD FINGER-CONTAINING PROTEIN 3"/>
    <property type="match status" value="1"/>
</dbReference>
<evidence type="ECO:0000259" key="28">
    <source>
        <dbReference type="PROSITE" id="PS50014"/>
    </source>
</evidence>
<name>A0A9Q1G132_SYNKA</name>
<evidence type="ECO:0000256" key="15">
    <source>
        <dbReference type="ARBA" id="ARBA00022990"/>
    </source>
</evidence>
<dbReference type="InterPro" id="IPR034732">
    <property type="entry name" value="EPHD"/>
</dbReference>
<evidence type="ECO:0000313" key="33">
    <source>
        <dbReference type="Proteomes" id="UP001152622"/>
    </source>
</evidence>
<keyword evidence="9" id="KW-0677">Repeat</keyword>
<evidence type="ECO:0000259" key="30">
    <source>
        <dbReference type="PROSITE" id="PS50812"/>
    </source>
</evidence>
<keyword evidence="6" id="KW-0597">Phosphoprotein</keyword>
<evidence type="ECO:0000256" key="6">
    <source>
        <dbReference type="ARBA" id="ARBA00022553"/>
    </source>
</evidence>
<evidence type="ECO:0000256" key="1">
    <source>
        <dbReference type="ARBA" id="ARBA00001946"/>
    </source>
</evidence>